<dbReference type="PANTHER" id="PTHR30176:SF3">
    <property type="entry name" value="FERREDOXIN-TYPE PROTEIN NAPH"/>
    <property type="match status" value="1"/>
</dbReference>
<feature type="transmembrane region" description="Helical" evidence="7">
    <location>
        <begin position="166"/>
        <end position="184"/>
    </location>
</feature>
<keyword evidence="4" id="KW-0249">Electron transport</keyword>
<sequence>MKGKIFILTAVAASILVSLGVVSAEEVRIGGILVDSTMTISGMARANGIPEAKLLKGLSLEPASASLKLPQTGRTAEQASSVIRKIKVVQATEKAKDWRLILSKFALWIAVLTAATTMLVKKLVTGRIRLVWMIGTALLFGFILGSDPNPMGTVKDAIVLYGREGVLFPPRMAALAVFLVLVLVSNKSICGWGCHFGALQDAVSFSPVEKFKLPFWLTNGIRIAVLAGIVLGVFAWGLDWVGLIDPFKVFNLELADIGLGGVIFISLMLILSLFFYRPWCQLFCPFGLAGWLVEQLSLLSPRINRQKCIKCLNCVRVCPTRAMEGIYNDRKIHADCFACGQCLSNCPVKAIKWDRSNKKQ</sequence>
<dbReference type="Proteomes" id="UP000177230">
    <property type="component" value="Unassembled WGS sequence"/>
</dbReference>
<evidence type="ECO:0000256" key="4">
    <source>
        <dbReference type="ARBA" id="ARBA00022982"/>
    </source>
</evidence>
<evidence type="ECO:0000256" key="7">
    <source>
        <dbReference type="SAM" id="Phobius"/>
    </source>
</evidence>
<keyword evidence="3" id="KW-0479">Metal-binding</keyword>
<feature type="domain" description="4Fe-4S ferredoxin-type" evidence="8">
    <location>
        <begin position="299"/>
        <end position="328"/>
    </location>
</feature>
<keyword evidence="2" id="KW-0004">4Fe-4S</keyword>
<keyword evidence="7" id="KW-0812">Transmembrane</keyword>
<evidence type="ECO:0000313" key="9">
    <source>
        <dbReference type="EMBL" id="OGF10316.1"/>
    </source>
</evidence>
<dbReference type="InterPro" id="IPR017900">
    <property type="entry name" value="4Fe4S_Fe_S_CS"/>
</dbReference>
<feature type="domain" description="4Fe-4S ferredoxin-type" evidence="8">
    <location>
        <begin position="331"/>
        <end position="356"/>
    </location>
</feature>
<dbReference type="EMBL" id="MFFM01000039">
    <property type="protein sequence ID" value="OGF10316.1"/>
    <property type="molecule type" value="Genomic_DNA"/>
</dbReference>
<dbReference type="InterPro" id="IPR051684">
    <property type="entry name" value="Electron_Trans/Redox"/>
</dbReference>
<keyword evidence="7" id="KW-0472">Membrane</keyword>
<protein>
    <recommendedName>
        <fullName evidence="8">4Fe-4S ferredoxin-type domain-containing protein</fullName>
    </recommendedName>
</protein>
<name>A0A1F5R7C5_9BACT</name>
<feature type="transmembrane region" description="Helical" evidence="7">
    <location>
        <begin position="215"/>
        <end position="237"/>
    </location>
</feature>
<dbReference type="InterPro" id="IPR017896">
    <property type="entry name" value="4Fe4S_Fe-S-bd"/>
</dbReference>
<keyword evidence="1" id="KW-0813">Transport</keyword>
<dbReference type="Gene3D" id="3.30.70.20">
    <property type="match status" value="1"/>
</dbReference>
<dbReference type="GO" id="GO:0046872">
    <property type="term" value="F:metal ion binding"/>
    <property type="evidence" value="ECO:0007669"/>
    <property type="project" value="UniProtKB-KW"/>
</dbReference>
<accession>A0A1F5R7C5</accession>
<dbReference type="GO" id="GO:0005886">
    <property type="term" value="C:plasma membrane"/>
    <property type="evidence" value="ECO:0007669"/>
    <property type="project" value="TreeGrafter"/>
</dbReference>
<dbReference type="PROSITE" id="PS00198">
    <property type="entry name" value="4FE4S_FER_1"/>
    <property type="match status" value="2"/>
</dbReference>
<dbReference type="GO" id="GO:0051539">
    <property type="term" value="F:4 iron, 4 sulfur cluster binding"/>
    <property type="evidence" value="ECO:0007669"/>
    <property type="project" value="UniProtKB-KW"/>
</dbReference>
<evidence type="ECO:0000256" key="2">
    <source>
        <dbReference type="ARBA" id="ARBA00022485"/>
    </source>
</evidence>
<dbReference type="Pfam" id="PF12801">
    <property type="entry name" value="Fer4_5"/>
    <property type="match status" value="2"/>
</dbReference>
<evidence type="ECO:0000256" key="6">
    <source>
        <dbReference type="ARBA" id="ARBA00023014"/>
    </source>
</evidence>
<reference evidence="9 10" key="1">
    <citation type="journal article" date="2016" name="Nat. Commun.">
        <title>Thousands of microbial genomes shed light on interconnected biogeochemical processes in an aquifer system.</title>
        <authorList>
            <person name="Anantharaman K."/>
            <person name="Brown C.T."/>
            <person name="Hug L.A."/>
            <person name="Sharon I."/>
            <person name="Castelle C.J."/>
            <person name="Probst A.J."/>
            <person name="Thomas B.C."/>
            <person name="Singh A."/>
            <person name="Wilkins M.J."/>
            <person name="Karaoz U."/>
            <person name="Brodie E.L."/>
            <person name="Williams K.H."/>
            <person name="Hubbard S.S."/>
            <person name="Banfield J.F."/>
        </authorList>
    </citation>
    <scope>NUCLEOTIDE SEQUENCE [LARGE SCALE GENOMIC DNA]</scope>
</reference>
<feature type="transmembrane region" description="Helical" evidence="7">
    <location>
        <begin position="127"/>
        <end position="146"/>
    </location>
</feature>
<keyword evidence="5" id="KW-0408">Iron</keyword>
<dbReference type="AlphaFoldDB" id="A0A1F5R7C5"/>
<dbReference type="PROSITE" id="PS51379">
    <property type="entry name" value="4FE4S_FER_2"/>
    <property type="match status" value="2"/>
</dbReference>
<comment type="caution">
    <text evidence="9">The sequence shown here is derived from an EMBL/GenBank/DDBJ whole genome shotgun (WGS) entry which is preliminary data.</text>
</comment>
<evidence type="ECO:0000313" key="10">
    <source>
        <dbReference type="Proteomes" id="UP000177230"/>
    </source>
</evidence>
<dbReference type="Pfam" id="PF14697">
    <property type="entry name" value="Fer4_21"/>
    <property type="match status" value="1"/>
</dbReference>
<keyword evidence="6" id="KW-0411">Iron-sulfur</keyword>
<dbReference type="SUPFAM" id="SSF54862">
    <property type="entry name" value="4Fe-4S ferredoxins"/>
    <property type="match status" value="1"/>
</dbReference>
<feature type="transmembrane region" description="Helical" evidence="7">
    <location>
        <begin position="257"/>
        <end position="276"/>
    </location>
</feature>
<gene>
    <name evidence="9" type="ORF">A2024_02175</name>
</gene>
<proteinExistence type="predicted"/>
<organism evidence="9 10">
    <name type="scientific">Candidatus Edwardsbacteria bacterium GWF2_54_11</name>
    <dbReference type="NCBI Taxonomy" id="1817851"/>
    <lineage>
        <taxon>Bacteria</taxon>
        <taxon>Candidatus Edwardsiibacteriota</taxon>
    </lineage>
</organism>
<dbReference type="PANTHER" id="PTHR30176">
    <property type="entry name" value="FERREDOXIN-TYPE PROTEIN NAPH"/>
    <property type="match status" value="1"/>
</dbReference>
<evidence type="ECO:0000256" key="3">
    <source>
        <dbReference type="ARBA" id="ARBA00022723"/>
    </source>
</evidence>
<keyword evidence="7" id="KW-1133">Transmembrane helix</keyword>
<evidence type="ECO:0000256" key="5">
    <source>
        <dbReference type="ARBA" id="ARBA00023004"/>
    </source>
</evidence>
<evidence type="ECO:0000259" key="8">
    <source>
        <dbReference type="PROSITE" id="PS51379"/>
    </source>
</evidence>
<evidence type="ECO:0000256" key="1">
    <source>
        <dbReference type="ARBA" id="ARBA00022448"/>
    </source>
</evidence>